<proteinExistence type="predicted"/>
<dbReference type="AlphaFoldDB" id="A0A1B6JRW0"/>
<sequence>MGDKRKASIQNYFKPLKCHKNISASKELPTCAEQPEFVLEDVSGANVRTLQSDVSQNNLDIALFKTKKLTDSEKLKVLNDRWVPQSSFNFPYRTYGTQQRKFLFSWLNKYTWLSYSGIEDSAYCVHCMLFSKKEVGKSNAQHTGQLVEEGFSNWKKALEKFEKHAASQYHKDSCVSAANFKRVMDSEIKSIDKSLDKGKDLQAQNNVKRILPIIDTIILCGRQNIALRGHRDYGEFDINRRPAENEGNFRALLRARIEAGDQDLKKHFESCGKNATYISWNFQNQIIDACNQIITEKIATKVKEAKFFSILADETSDVSTIEQFSLCLRYVDSDASNNYQICEQFLKFMPLTSTTGRELAKTVIKGLEDSNIDVNNLRGQGYDGAAAMSGKFNGTQACIQEAHPTAIFVHCASHSLNLALSNASEVAPIRNCFGIVERVYNFFNTPKRQAVLQQCIASEINVETNRKKLLQLCPTRWVQRHDAVFVMKELLQPVEVALEEIKNWSDRDSSSGTLILLSSLRQGEFIISLLASDKLLGYTVNLSKKLQGSDLELSSAITHAETVLESLKSIRTNADEEFHSLFEEATHMANNFGCKISMPRTVGRQQNRNNTPADTPEVYYRRSIFIPWIESLISSLESRFMKHKDILKGFECLMPTADGSRGKEETSKLNYLQLCCFYKNDIIESGGNNESLLKAEFELWHNSFKTHTNTPRNVIDLLNLCDKDMFPNIHILLKILCTIPVTTSTAERSFSTLRRLKTYLRNTMGANRLSGLAALNIHREIEVTNTEVVSVLKKSTRRLDFVL</sequence>
<dbReference type="Pfam" id="PF14291">
    <property type="entry name" value="DUF4371"/>
    <property type="match status" value="1"/>
</dbReference>
<dbReference type="EMBL" id="GECU01034547">
    <property type="protein sequence ID" value="JAS73159.1"/>
    <property type="molecule type" value="Transcribed_RNA"/>
</dbReference>
<accession>A0A1B6JRW0</accession>
<dbReference type="PANTHER" id="PTHR46289:SF17">
    <property type="entry name" value="HAT C-TERMINAL DIMERISATION DOMAIN-CONTAINING PROTEIN"/>
    <property type="match status" value="1"/>
</dbReference>
<organism evidence="3">
    <name type="scientific">Homalodisca liturata</name>
    <dbReference type="NCBI Taxonomy" id="320908"/>
    <lineage>
        <taxon>Eukaryota</taxon>
        <taxon>Metazoa</taxon>
        <taxon>Ecdysozoa</taxon>
        <taxon>Arthropoda</taxon>
        <taxon>Hexapoda</taxon>
        <taxon>Insecta</taxon>
        <taxon>Pterygota</taxon>
        <taxon>Neoptera</taxon>
        <taxon>Paraneoptera</taxon>
        <taxon>Hemiptera</taxon>
        <taxon>Auchenorrhyncha</taxon>
        <taxon>Membracoidea</taxon>
        <taxon>Cicadellidae</taxon>
        <taxon>Cicadellinae</taxon>
        <taxon>Proconiini</taxon>
        <taxon>Homalodisca</taxon>
    </lineage>
</organism>
<evidence type="ECO:0000313" key="3">
    <source>
        <dbReference type="EMBL" id="JAT01932.1"/>
    </source>
</evidence>
<feature type="domain" description="TTF-type" evidence="1">
    <location>
        <begin position="98"/>
        <end position="190"/>
    </location>
</feature>
<dbReference type="SUPFAM" id="SSF53098">
    <property type="entry name" value="Ribonuclease H-like"/>
    <property type="match status" value="1"/>
</dbReference>
<name>A0A1B6JRW0_9HEMI</name>
<dbReference type="InterPro" id="IPR025398">
    <property type="entry name" value="DUF4371"/>
</dbReference>
<reference evidence="3" key="1">
    <citation type="submission" date="2015-11" db="EMBL/GenBank/DDBJ databases">
        <title>De novo transcriptome assembly of four potential Pierce s Disease insect vectors from Arizona vineyards.</title>
        <authorList>
            <person name="Tassone E.E."/>
        </authorList>
    </citation>
    <scope>NUCLEOTIDE SEQUENCE</scope>
</reference>
<protein>
    <recommendedName>
        <fullName evidence="1">TTF-type domain-containing protein</fullName>
    </recommendedName>
</protein>
<gene>
    <name evidence="2" type="ORF">g.13176</name>
    <name evidence="3" type="ORF">g.13181</name>
</gene>
<dbReference type="InterPro" id="IPR012337">
    <property type="entry name" value="RNaseH-like_sf"/>
</dbReference>
<dbReference type="InterPro" id="IPR008906">
    <property type="entry name" value="HATC_C_dom"/>
</dbReference>
<dbReference type="InterPro" id="IPR052958">
    <property type="entry name" value="IFN-induced_PKR_regulator"/>
</dbReference>
<dbReference type="PANTHER" id="PTHR46289">
    <property type="entry name" value="52 KDA REPRESSOR OF THE INHIBITOR OF THE PROTEIN KINASE-LIKE PROTEIN-RELATED"/>
    <property type="match status" value="1"/>
</dbReference>
<dbReference type="EMBL" id="GECU01005775">
    <property type="protein sequence ID" value="JAT01932.1"/>
    <property type="molecule type" value="Transcribed_RNA"/>
</dbReference>
<dbReference type="InterPro" id="IPR006580">
    <property type="entry name" value="Znf_TTF"/>
</dbReference>
<dbReference type="SMART" id="SM00597">
    <property type="entry name" value="ZnF_TTF"/>
    <property type="match status" value="1"/>
</dbReference>
<evidence type="ECO:0000259" key="1">
    <source>
        <dbReference type="SMART" id="SM00597"/>
    </source>
</evidence>
<evidence type="ECO:0000313" key="2">
    <source>
        <dbReference type="EMBL" id="JAS73159.1"/>
    </source>
</evidence>
<dbReference type="Pfam" id="PF05699">
    <property type="entry name" value="Dimer_Tnp_hAT"/>
    <property type="match status" value="1"/>
</dbReference>
<dbReference type="GO" id="GO:0046983">
    <property type="term" value="F:protein dimerization activity"/>
    <property type="evidence" value="ECO:0007669"/>
    <property type="project" value="InterPro"/>
</dbReference>